<dbReference type="InterPro" id="IPR051173">
    <property type="entry name" value="Ca_channel_alpha-2/delta"/>
</dbReference>
<protein>
    <submittedName>
        <fullName evidence="2">Voltage-dependent calcium channel subunit alpha-2/delta-3-like isoform X1</fullName>
    </submittedName>
</protein>
<proteinExistence type="predicted"/>
<evidence type="ECO:0000313" key="2">
    <source>
        <dbReference type="EMBL" id="RWS05255.1"/>
    </source>
</evidence>
<dbReference type="PANTHER" id="PTHR10166:SF37">
    <property type="entry name" value="STOLID, ISOFORM H"/>
    <property type="match status" value="1"/>
</dbReference>
<dbReference type="PANTHER" id="PTHR10166">
    <property type="entry name" value="VOLTAGE-DEPENDENT CALCIUM CHANNEL SUBUNIT ALPHA-2/DELTA-RELATED"/>
    <property type="match status" value="1"/>
</dbReference>
<organism evidence="2 3">
    <name type="scientific">Dinothrombium tinctorium</name>
    <dbReference type="NCBI Taxonomy" id="1965070"/>
    <lineage>
        <taxon>Eukaryota</taxon>
        <taxon>Metazoa</taxon>
        <taxon>Ecdysozoa</taxon>
        <taxon>Arthropoda</taxon>
        <taxon>Chelicerata</taxon>
        <taxon>Arachnida</taxon>
        <taxon>Acari</taxon>
        <taxon>Acariformes</taxon>
        <taxon>Trombidiformes</taxon>
        <taxon>Prostigmata</taxon>
        <taxon>Anystina</taxon>
        <taxon>Parasitengona</taxon>
        <taxon>Trombidioidea</taxon>
        <taxon>Trombidiidae</taxon>
        <taxon>Dinothrombium</taxon>
    </lineage>
</organism>
<dbReference type="Gene3D" id="3.30.450.20">
    <property type="entry name" value="PAS domain"/>
    <property type="match status" value="1"/>
</dbReference>
<evidence type="ECO:0000259" key="1">
    <source>
        <dbReference type="SMART" id="SM00327"/>
    </source>
</evidence>
<dbReference type="InterPro" id="IPR002035">
    <property type="entry name" value="VWF_A"/>
</dbReference>
<dbReference type="SUPFAM" id="SSF53300">
    <property type="entry name" value="vWA-like"/>
    <property type="match status" value="1"/>
</dbReference>
<feature type="non-terminal residue" evidence="2">
    <location>
        <position position="1"/>
    </location>
</feature>
<dbReference type="AlphaFoldDB" id="A0A443QQF0"/>
<dbReference type="Proteomes" id="UP000285301">
    <property type="component" value="Unassembled WGS sequence"/>
</dbReference>
<dbReference type="EMBL" id="NCKU01004921">
    <property type="protein sequence ID" value="RWS05255.1"/>
    <property type="molecule type" value="Genomic_DNA"/>
</dbReference>
<dbReference type="STRING" id="1965070.A0A443QQF0"/>
<dbReference type="InterPro" id="IPR036465">
    <property type="entry name" value="vWFA_dom_sf"/>
</dbReference>
<name>A0A443QQF0_9ACAR</name>
<sequence length="635" mass="73052">NFNDAGVTVEKVDAREMTNDFIADISSLFEMKREFVNRIMSAAEELQFKHDFKDDDRYTYDNMKKLYNNASITLFKFFLPFFFNDYDEREEKVKDMKKSHQMRMEKNPVFGDIPINLNHSVIYVFLNVFNEKPEIKNGTKWSEGKERTPQYGNISDDLSSLDLYDCRSQSWYTKSASSVKDLVILWDLSGSMTGQRGAISRDVVLNILDSLTDDDFVAIIGFNDSLYYAVSCFNQQLVETVDEANISLALERFRSYDEQEAEKQSSKCNQAIMLIIDGALKTYVEAFERYNKEQDLPLRVFTYLIRKELVNMQEVYKMACENRGYYTHVAKTAEVPEQVQQYIAMKSRPLVFSKVHPFAFTPIYADIEIIEFHDLEKNKLVKKSKKVRTANLLGVAGIDIPIREIIKYIPAFKLGANGHAFAINNNGYVIFHPDLRPMDLVKPYFSSVDMLEVEIPDNDKGPRVSDENLLQSLLFDAKVTIITVQTCFSSRKSKAWEAGKAKFGIALTFIATRSGLTRYLDLRDKDEKMSLSSREIFGVVHKRAIDELFYKQAVDYYFLNDSAFVFSIPFESEDKTQHFIQAPHALFFGSNNGKAPAAIVGALINRTLFSEFFFSFSKSFGEKVCYEEDNCTNTN</sequence>
<feature type="domain" description="VWFA" evidence="1">
    <location>
        <begin position="179"/>
        <end position="347"/>
    </location>
</feature>
<dbReference type="SMART" id="SM00327">
    <property type="entry name" value="VWA"/>
    <property type="match status" value="1"/>
</dbReference>
<dbReference type="OrthoDB" id="10054666at2759"/>
<dbReference type="Gene3D" id="3.40.50.410">
    <property type="entry name" value="von Willebrand factor, type A domain"/>
    <property type="match status" value="1"/>
</dbReference>
<keyword evidence="3" id="KW-1185">Reference proteome</keyword>
<comment type="caution">
    <text evidence="2">The sequence shown here is derived from an EMBL/GenBank/DDBJ whole genome shotgun (WGS) entry which is preliminary data.</text>
</comment>
<gene>
    <name evidence="2" type="ORF">B4U79_13208</name>
</gene>
<accession>A0A443QQF0</accession>
<dbReference type="GO" id="GO:0005891">
    <property type="term" value="C:voltage-gated calcium channel complex"/>
    <property type="evidence" value="ECO:0007669"/>
    <property type="project" value="TreeGrafter"/>
</dbReference>
<dbReference type="GO" id="GO:0005245">
    <property type="term" value="F:voltage-gated calcium channel activity"/>
    <property type="evidence" value="ECO:0007669"/>
    <property type="project" value="TreeGrafter"/>
</dbReference>
<reference evidence="2 3" key="1">
    <citation type="journal article" date="2018" name="Gigascience">
        <title>Genomes of trombidid mites reveal novel predicted allergens and laterally-transferred genes associated with secondary metabolism.</title>
        <authorList>
            <person name="Dong X."/>
            <person name="Chaisiri K."/>
            <person name="Xia D."/>
            <person name="Armstrong S.D."/>
            <person name="Fang Y."/>
            <person name="Donnelly M.J."/>
            <person name="Kadowaki T."/>
            <person name="McGarry J.W."/>
            <person name="Darby A.C."/>
            <person name="Makepeace B.L."/>
        </authorList>
    </citation>
    <scope>NUCLEOTIDE SEQUENCE [LARGE SCALE GENOMIC DNA]</scope>
    <source>
        <strain evidence="2">UoL-WK</strain>
    </source>
</reference>
<evidence type="ECO:0000313" key="3">
    <source>
        <dbReference type="Proteomes" id="UP000285301"/>
    </source>
</evidence>
<dbReference type="Pfam" id="PF00092">
    <property type="entry name" value="VWA"/>
    <property type="match status" value="1"/>
</dbReference>